<dbReference type="RefSeq" id="WP_220203185.1">
    <property type="nucleotide sequence ID" value="NZ_BNJK01000001.1"/>
</dbReference>
<keyword evidence="4" id="KW-1185">Reference proteome</keyword>
<sequence length="286" mass="31297">MMTSFDPQGRTDRLETILQAVEQTQQTGIMNVQRGKGGVSEKGIVYFLHGQAVDATVGERKGVEAWNWLKTWNSCQYVFTSKSPAEIPAPSPSVPEAASNHKIASPLAFVANMIPRGTTHNETKSDSQVADSEIPAQPTEPLPDGVVEQLSFQTPIPPVQAPAAFNTPPALPAFQPPTTYRPSGTNNNYNTNIVPPTGPVTPIPPTYHTPGHASATYRPFRLIQGSDALSYMAKAKLTRQHRHIFFLLDGQRTIDDLTRLTGNHITDTLRLLADLERIGLISNNKR</sequence>
<comment type="caution">
    <text evidence="3">The sequence shown here is derived from an EMBL/GenBank/DDBJ whole genome shotgun (WGS) entry which is preliminary data.</text>
</comment>
<proteinExistence type="predicted"/>
<gene>
    <name evidence="3" type="ORF">KSF_023930</name>
</gene>
<name>A0A8J3IH64_9CHLR</name>
<dbReference type="EMBL" id="BNJK01000001">
    <property type="protein sequence ID" value="GHO92345.1"/>
    <property type="molecule type" value="Genomic_DNA"/>
</dbReference>
<organism evidence="3 4">
    <name type="scientific">Reticulibacter mediterranei</name>
    <dbReference type="NCBI Taxonomy" id="2778369"/>
    <lineage>
        <taxon>Bacteria</taxon>
        <taxon>Bacillati</taxon>
        <taxon>Chloroflexota</taxon>
        <taxon>Ktedonobacteria</taxon>
        <taxon>Ktedonobacterales</taxon>
        <taxon>Reticulibacteraceae</taxon>
        <taxon>Reticulibacter</taxon>
    </lineage>
</organism>
<evidence type="ECO:0000256" key="1">
    <source>
        <dbReference type="SAM" id="MobiDB-lite"/>
    </source>
</evidence>
<evidence type="ECO:0000313" key="3">
    <source>
        <dbReference type="EMBL" id="GHO92345.1"/>
    </source>
</evidence>
<feature type="region of interest" description="Disordered" evidence="1">
    <location>
        <begin position="117"/>
        <end position="143"/>
    </location>
</feature>
<dbReference type="InterPro" id="IPR025497">
    <property type="entry name" value="PatA-like_N"/>
</dbReference>
<dbReference type="Proteomes" id="UP000597444">
    <property type="component" value="Unassembled WGS sequence"/>
</dbReference>
<evidence type="ECO:0000259" key="2">
    <source>
        <dbReference type="Pfam" id="PF14332"/>
    </source>
</evidence>
<accession>A0A8J3IH64</accession>
<protein>
    <recommendedName>
        <fullName evidence="2">PatA-like N-terminal domain-containing protein</fullName>
    </recommendedName>
</protein>
<dbReference type="AlphaFoldDB" id="A0A8J3IH64"/>
<reference evidence="3" key="1">
    <citation type="submission" date="2020-10" db="EMBL/GenBank/DDBJ databases">
        <title>Taxonomic study of unclassified bacteria belonging to the class Ktedonobacteria.</title>
        <authorList>
            <person name="Yabe S."/>
            <person name="Wang C.M."/>
            <person name="Zheng Y."/>
            <person name="Sakai Y."/>
            <person name="Cavaletti L."/>
            <person name="Monciardini P."/>
            <person name="Donadio S."/>
        </authorList>
    </citation>
    <scope>NUCLEOTIDE SEQUENCE</scope>
    <source>
        <strain evidence="3">ID150040</strain>
    </source>
</reference>
<dbReference type="Pfam" id="PF14332">
    <property type="entry name" value="DUF4388"/>
    <property type="match status" value="1"/>
</dbReference>
<feature type="domain" description="PatA-like N-terminal" evidence="2">
    <location>
        <begin position="14"/>
        <end position="83"/>
    </location>
</feature>
<evidence type="ECO:0000313" key="4">
    <source>
        <dbReference type="Proteomes" id="UP000597444"/>
    </source>
</evidence>